<dbReference type="RefSeq" id="WP_087053538.1">
    <property type="nucleotide sequence ID" value="NZ_FUKO01000049.1"/>
</dbReference>
<evidence type="ECO:0000313" key="3">
    <source>
        <dbReference type="Proteomes" id="UP000196320"/>
    </source>
</evidence>
<organism evidence="2 3">
    <name type="scientific">Microbacterium esteraromaticum</name>
    <dbReference type="NCBI Taxonomy" id="57043"/>
    <lineage>
        <taxon>Bacteria</taxon>
        <taxon>Bacillati</taxon>
        <taxon>Actinomycetota</taxon>
        <taxon>Actinomycetes</taxon>
        <taxon>Micrococcales</taxon>
        <taxon>Microbacteriaceae</taxon>
        <taxon>Microbacterium</taxon>
    </lineage>
</organism>
<sequence>MIEPIRTPAPETTAPRPQIPLLLAAVLLIYLGPMTLNPSIAPLSREVGLAEWQIGVTKQKDLEWALPRPLRRLPTR</sequence>
<keyword evidence="3" id="KW-1185">Reference proteome</keyword>
<accession>A0A1R4KSE5</accession>
<keyword evidence="1" id="KW-0812">Transmembrane</keyword>
<dbReference type="EMBL" id="FUKO01000049">
    <property type="protein sequence ID" value="SJN47281.1"/>
    <property type="molecule type" value="Genomic_DNA"/>
</dbReference>
<evidence type="ECO:0000256" key="1">
    <source>
        <dbReference type="SAM" id="Phobius"/>
    </source>
</evidence>
<feature type="transmembrane region" description="Helical" evidence="1">
    <location>
        <begin position="19"/>
        <end position="36"/>
    </location>
</feature>
<name>A0A1R4KSE5_9MICO</name>
<dbReference type="Proteomes" id="UP000196320">
    <property type="component" value="Unassembled WGS sequence"/>
</dbReference>
<evidence type="ECO:0000313" key="2">
    <source>
        <dbReference type="EMBL" id="SJN47281.1"/>
    </source>
</evidence>
<reference evidence="2 3" key="1">
    <citation type="submission" date="2017-02" db="EMBL/GenBank/DDBJ databases">
        <authorList>
            <person name="Peterson S.W."/>
        </authorList>
    </citation>
    <scope>NUCLEOTIDE SEQUENCE [LARGE SCALE GENOMIC DNA]</scope>
    <source>
        <strain evidence="2 3">B Mb 05.01</strain>
    </source>
</reference>
<gene>
    <name evidence="2" type="ORF">FM104_15925</name>
</gene>
<protein>
    <submittedName>
        <fullName evidence="2">Transporter, putative</fullName>
    </submittedName>
</protein>
<dbReference type="AlphaFoldDB" id="A0A1R4KSE5"/>
<proteinExistence type="predicted"/>
<keyword evidence="1" id="KW-1133">Transmembrane helix</keyword>
<keyword evidence="1" id="KW-0472">Membrane</keyword>